<dbReference type="InterPro" id="IPR025992">
    <property type="entry name" value="Haem-bd"/>
</dbReference>
<sequence length="157" mass="17954">MGKRILLIIAAILVIIQFIRPERNLHPGTQTASIGRAYPVPAPVQGILEKACYDCHSNNTRYPWYSNIQPVGWWLERHVNEGKRGLNFDEFAGYTHRRQSKKMKEAAEQVEKGEMPLDSYTWIHKDAVLTAQERSTLIAWAHDVQRLAADSTKPDTD</sequence>
<protein>
    <submittedName>
        <fullName evidence="2">Cytochrome C</fullName>
    </submittedName>
</protein>
<comment type="caution">
    <text evidence="2">The sequence shown here is derived from an EMBL/GenBank/DDBJ whole genome shotgun (WGS) entry which is preliminary data.</text>
</comment>
<organism evidence="2 3">
    <name type="scientific">Flaviaesturariibacter aridisoli</name>
    <dbReference type="NCBI Taxonomy" id="2545761"/>
    <lineage>
        <taxon>Bacteria</taxon>
        <taxon>Pseudomonadati</taxon>
        <taxon>Bacteroidota</taxon>
        <taxon>Chitinophagia</taxon>
        <taxon>Chitinophagales</taxon>
        <taxon>Chitinophagaceae</taxon>
        <taxon>Flaviaestuariibacter</taxon>
    </lineage>
</organism>
<feature type="domain" description="Haem-binding" evidence="1">
    <location>
        <begin position="10"/>
        <end position="145"/>
    </location>
</feature>
<accession>A0A4R4E634</accession>
<proteinExistence type="predicted"/>
<dbReference type="Proteomes" id="UP000295164">
    <property type="component" value="Unassembled WGS sequence"/>
</dbReference>
<evidence type="ECO:0000313" key="2">
    <source>
        <dbReference type="EMBL" id="TCZ73501.1"/>
    </source>
</evidence>
<dbReference type="OrthoDB" id="196738at2"/>
<evidence type="ECO:0000313" key="3">
    <source>
        <dbReference type="Proteomes" id="UP000295164"/>
    </source>
</evidence>
<dbReference type="RefSeq" id="WP_131851230.1">
    <property type="nucleotide sequence ID" value="NZ_SKFH01000006.1"/>
</dbReference>
<keyword evidence="3" id="KW-1185">Reference proteome</keyword>
<gene>
    <name evidence="2" type="ORF">E0486_05945</name>
</gene>
<reference evidence="2 3" key="1">
    <citation type="submission" date="2019-03" db="EMBL/GenBank/DDBJ databases">
        <authorList>
            <person name="Kim M.K.M."/>
        </authorList>
    </citation>
    <scope>NUCLEOTIDE SEQUENCE [LARGE SCALE GENOMIC DNA]</scope>
    <source>
        <strain evidence="2 3">17J68-15</strain>
    </source>
</reference>
<dbReference type="AlphaFoldDB" id="A0A4R4E634"/>
<evidence type="ECO:0000259" key="1">
    <source>
        <dbReference type="SMART" id="SM01235"/>
    </source>
</evidence>
<dbReference type="Pfam" id="PF14376">
    <property type="entry name" value="Haem_bd"/>
    <property type="match status" value="1"/>
</dbReference>
<dbReference type="SMART" id="SM01235">
    <property type="entry name" value="Haem_bd"/>
    <property type="match status" value="1"/>
</dbReference>
<name>A0A4R4E634_9BACT</name>
<dbReference type="EMBL" id="SKFH01000006">
    <property type="protein sequence ID" value="TCZ73501.1"/>
    <property type="molecule type" value="Genomic_DNA"/>
</dbReference>